<proteinExistence type="predicted"/>
<accession>A0ACB6YZ75</accession>
<protein>
    <submittedName>
        <fullName evidence="1">Uncharacterized protein</fullName>
    </submittedName>
</protein>
<reference evidence="1" key="1">
    <citation type="submission" date="2019-10" db="EMBL/GenBank/DDBJ databases">
        <authorList>
            <consortium name="DOE Joint Genome Institute"/>
            <person name="Kuo A."/>
            <person name="Miyauchi S."/>
            <person name="Kiss E."/>
            <person name="Drula E."/>
            <person name="Kohler A."/>
            <person name="Sanchez-Garcia M."/>
            <person name="Andreopoulos B."/>
            <person name="Barry K.W."/>
            <person name="Bonito G."/>
            <person name="Buee M."/>
            <person name="Carver A."/>
            <person name="Chen C."/>
            <person name="Cichocki N."/>
            <person name="Clum A."/>
            <person name="Culley D."/>
            <person name="Crous P.W."/>
            <person name="Fauchery L."/>
            <person name="Girlanda M."/>
            <person name="Hayes R."/>
            <person name="Keri Z."/>
            <person name="Labutti K."/>
            <person name="Lipzen A."/>
            <person name="Lombard V."/>
            <person name="Magnuson J."/>
            <person name="Maillard F."/>
            <person name="Morin E."/>
            <person name="Murat C."/>
            <person name="Nolan M."/>
            <person name="Ohm R."/>
            <person name="Pangilinan J."/>
            <person name="Pereira M."/>
            <person name="Perotto S."/>
            <person name="Peter M."/>
            <person name="Riley R."/>
            <person name="Sitrit Y."/>
            <person name="Stielow B."/>
            <person name="Szollosi G."/>
            <person name="Zifcakova L."/>
            <person name="Stursova M."/>
            <person name="Spatafora J.W."/>
            <person name="Tedersoo L."/>
            <person name="Vaario L.-M."/>
            <person name="Yamada A."/>
            <person name="Yan M."/>
            <person name="Wang P."/>
            <person name="Xu J."/>
            <person name="Bruns T."/>
            <person name="Baldrian P."/>
            <person name="Vilgalys R."/>
            <person name="Henrissat B."/>
            <person name="Grigoriev I.V."/>
            <person name="Hibbett D."/>
            <person name="Nagy L.G."/>
            <person name="Martin F.M."/>
        </authorList>
    </citation>
    <scope>NUCLEOTIDE SEQUENCE</scope>
    <source>
        <strain evidence="1">P2</strain>
    </source>
</reference>
<keyword evidence="2" id="KW-1185">Reference proteome</keyword>
<organism evidence="1 2">
    <name type="scientific">Thelephora ganbajun</name>
    <name type="common">Ganba fungus</name>
    <dbReference type="NCBI Taxonomy" id="370292"/>
    <lineage>
        <taxon>Eukaryota</taxon>
        <taxon>Fungi</taxon>
        <taxon>Dikarya</taxon>
        <taxon>Basidiomycota</taxon>
        <taxon>Agaricomycotina</taxon>
        <taxon>Agaricomycetes</taxon>
        <taxon>Thelephorales</taxon>
        <taxon>Thelephoraceae</taxon>
        <taxon>Thelephora</taxon>
    </lineage>
</organism>
<reference evidence="1" key="2">
    <citation type="journal article" date="2020" name="Nat. Commun.">
        <title>Large-scale genome sequencing of mycorrhizal fungi provides insights into the early evolution of symbiotic traits.</title>
        <authorList>
            <person name="Miyauchi S."/>
            <person name="Kiss E."/>
            <person name="Kuo A."/>
            <person name="Drula E."/>
            <person name="Kohler A."/>
            <person name="Sanchez-Garcia M."/>
            <person name="Morin E."/>
            <person name="Andreopoulos B."/>
            <person name="Barry K.W."/>
            <person name="Bonito G."/>
            <person name="Buee M."/>
            <person name="Carver A."/>
            <person name="Chen C."/>
            <person name="Cichocki N."/>
            <person name="Clum A."/>
            <person name="Culley D."/>
            <person name="Crous P.W."/>
            <person name="Fauchery L."/>
            <person name="Girlanda M."/>
            <person name="Hayes R.D."/>
            <person name="Keri Z."/>
            <person name="LaButti K."/>
            <person name="Lipzen A."/>
            <person name="Lombard V."/>
            <person name="Magnuson J."/>
            <person name="Maillard F."/>
            <person name="Murat C."/>
            <person name="Nolan M."/>
            <person name="Ohm R.A."/>
            <person name="Pangilinan J."/>
            <person name="Pereira M.F."/>
            <person name="Perotto S."/>
            <person name="Peter M."/>
            <person name="Pfister S."/>
            <person name="Riley R."/>
            <person name="Sitrit Y."/>
            <person name="Stielow J.B."/>
            <person name="Szollosi G."/>
            <person name="Zifcakova L."/>
            <person name="Stursova M."/>
            <person name="Spatafora J.W."/>
            <person name="Tedersoo L."/>
            <person name="Vaario L.M."/>
            <person name="Yamada A."/>
            <person name="Yan M."/>
            <person name="Wang P."/>
            <person name="Xu J."/>
            <person name="Bruns T."/>
            <person name="Baldrian P."/>
            <person name="Vilgalys R."/>
            <person name="Dunand C."/>
            <person name="Henrissat B."/>
            <person name="Grigoriev I.V."/>
            <person name="Hibbett D."/>
            <person name="Nagy L.G."/>
            <person name="Martin F.M."/>
        </authorList>
    </citation>
    <scope>NUCLEOTIDE SEQUENCE</scope>
    <source>
        <strain evidence="1">P2</strain>
    </source>
</reference>
<dbReference type="Proteomes" id="UP000886501">
    <property type="component" value="Unassembled WGS sequence"/>
</dbReference>
<sequence length="161" mass="18225">MSCSLPQEILDLIINYLRDEPNTLKTCCIVSKAWVQRTQKHFFAQINFLPLSSSLSLWREVFPDPTNSPARHVRTLSIRHPELITVADTDTLRTFCGVVHLKVHAGMLCNQAVSRSIAWIFPRYQIAPPHLHHPPEFRGLQPHLLPSPSRGSDVGFSRSPA</sequence>
<name>A0ACB6YZ75_THEGA</name>
<evidence type="ECO:0000313" key="1">
    <source>
        <dbReference type="EMBL" id="KAF9642587.1"/>
    </source>
</evidence>
<gene>
    <name evidence="1" type="ORF">BDM02DRAFT_2029105</name>
</gene>
<evidence type="ECO:0000313" key="2">
    <source>
        <dbReference type="Proteomes" id="UP000886501"/>
    </source>
</evidence>
<comment type="caution">
    <text evidence="1">The sequence shown here is derived from an EMBL/GenBank/DDBJ whole genome shotgun (WGS) entry which is preliminary data.</text>
</comment>
<dbReference type="EMBL" id="MU118413">
    <property type="protein sequence ID" value="KAF9642587.1"/>
    <property type="molecule type" value="Genomic_DNA"/>
</dbReference>